<accession>A0A1A8T1K6</accession>
<protein>
    <submittedName>
        <fullName evidence="2">SapC</fullName>
    </submittedName>
</protein>
<keyword evidence="3" id="KW-1185">Reference proteome</keyword>
<dbReference type="OrthoDB" id="9806524at2"/>
<organism evidence="2 3">
    <name type="scientific">Marinomonas aquimarina</name>
    <dbReference type="NCBI Taxonomy" id="295068"/>
    <lineage>
        <taxon>Bacteria</taxon>
        <taxon>Pseudomonadati</taxon>
        <taxon>Pseudomonadota</taxon>
        <taxon>Gammaproteobacteria</taxon>
        <taxon>Oceanospirillales</taxon>
        <taxon>Oceanospirillaceae</taxon>
        <taxon>Marinomonas</taxon>
    </lineage>
</organism>
<dbReference type="Proteomes" id="UP000092627">
    <property type="component" value="Unassembled WGS sequence"/>
</dbReference>
<reference evidence="2 3" key="1">
    <citation type="submission" date="2016-06" db="EMBL/GenBank/DDBJ databases">
        <authorList>
            <person name="Kjaerup R.B."/>
            <person name="Dalgaard T.S."/>
            <person name="Juul-Madsen H.R."/>
        </authorList>
    </citation>
    <scope>NUCLEOTIDE SEQUENCE [LARGE SCALE GENOMIC DNA]</scope>
    <source>
        <strain evidence="2 3">CECT 5080</strain>
    </source>
</reference>
<evidence type="ECO:0000313" key="2">
    <source>
        <dbReference type="EMBL" id="SBS25833.1"/>
    </source>
</evidence>
<evidence type="ECO:0000256" key="1">
    <source>
        <dbReference type="SAM" id="Coils"/>
    </source>
</evidence>
<dbReference type="InterPro" id="IPR010836">
    <property type="entry name" value="SapC"/>
</dbReference>
<keyword evidence="1" id="KW-0175">Coiled coil</keyword>
<dbReference type="EMBL" id="FLOC01000001">
    <property type="protein sequence ID" value="SBS25833.1"/>
    <property type="molecule type" value="Genomic_DNA"/>
</dbReference>
<evidence type="ECO:0000313" key="3">
    <source>
        <dbReference type="Proteomes" id="UP000092627"/>
    </source>
</evidence>
<proteinExistence type="predicted"/>
<dbReference type="RefSeq" id="WP_067204742.1">
    <property type="nucleotide sequence ID" value="NZ_FLOC01000001.1"/>
</dbReference>
<dbReference type="STRING" id="295068.MAQ5080_00381"/>
<feature type="coiled-coil region" evidence="1">
    <location>
        <begin position="231"/>
        <end position="258"/>
    </location>
</feature>
<dbReference type="Pfam" id="PF07277">
    <property type="entry name" value="SapC"/>
    <property type="match status" value="1"/>
</dbReference>
<sequence length="265" mass="29390">MSKYTLLSKEEHAQKSWKRASNYYHAQSEVLVQLLIKELPKAQQTLPIAFVKQNNNIVPAAVLGVANKKNLFVAPNNGRWVDSYIPAVIRAYPFKLAHAEGRGAMLAIDGASEQIVDEGGSSFFDENGLPSKDLEQVMSFLQSIEAGKKDTELACAELQKHGLLMKWDIQIELDDNTMSLNGLYRIDEEALSKLSAEALHSLQKSGALTLIYCHVFSVQNVAKLKTLLKLHTQAGLKLEEAEKALQNEKGELDLEFLNGNGTFSF</sequence>
<name>A0A1A8T1K6_9GAMM</name>
<gene>
    <name evidence="2" type="ORF">MAQ5080_00381</name>
</gene>
<dbReference type="AlphaFoldDB" id="A0A1A8T1K6"/>